<reference evidence="2" key="1">
    <citation type="journal article" date="2015" name="Nature">
        <title>Complex archaea that bridge the gap between prokaryotes and eukaryotes.</title>
        <authorList>
            <person name="Spang A."/>
            <person name="Saw J.H."/>
            <person name="Jorgensen S.L."/>
            <person name="Zaremba-Niedzwiedzka K."/>
            <person name="Martijn J."/>
            <person name="Lind A.E."/>
            <person name="van Eijk R."/>
            <person name="Schleper C."/>
            <person name="Guy L."/>
            <person name="Ettema T.J."/>
        </authorList>
    </citation>
    <scope>NUCLEOTIDE SEQUENCE</scope>
</reference>
<feature type="domain" description="Calcineurin-like phosphoesterase" evidence="1">
    <location>
        <begin position="11"/>
        <end position="303"/>
    </location>
</feature>
<evidence type="ECO:0000313" key="2">
    <source>
        <dbReference type="EMBL" id="KKL80886.1"/>
    </source>
</evidence>
<dbReference type="InterPro" id="IPR029052">
    <property type="entry name" value="Metallo-depent_PP-like"/>
</dbReference>
<name>A0A0F9FRB5_9ZZZZ</name>
<organism evidence="2">
    <name type="scientific">marine sediment metagenome</name>
    <dbReference type="NCBI Taxonomy" id="412755"/>
    <lineage>
        <taxon>unclassified sequences</taxon>
        <taxon>metagenomes</taxon>
        <taxon>ecological metagenomes</taxon>
    </lineage>
</organism>
<dbReference type="SUPFAM" id="SSF56300">
    <property type="entry name" value="Metallo-dependent phosphatases"/>
    <property type="match status" value="1"/>
</dbReference>
<dbReference type="GO" id="GO:0016787">
    <property type="term" value="F:hydrolase activity"/>
    <property type="evidence" value="ECO:0007669"/>
    <property type="project" value="InterPro"/>
</dbReference>
<proteinExistence type="predicted"/>
<dbReference type="Gene3D" id="3.60.21.10">
    <property type="match status" value="1"/>
</dbReference>
<dbReference type="EMBL" id="LAZR01022723">
    <property type="protein sequence ID" value="KKL80886.1"/>
    <property type="molecule type" value="Genomic_DNA"/>
</dbReference>
<gene>
    <name evidence="2" type="ORF">LCGC14_2000270</name>
</gene>
<comment type="caution">
    <text evidence="2">The sequence shown here is derived from an EMBL/GenBank/DDBJ whole genome shotgun (WGS) entry which is preliminary data.</text>
</comment>
<dbReference type="AlphaFoldDB" id="A0A0F9FRB5"/>
<dbReference type="InterPro" id="IPR004843">
    <property type="entry name" value="Calcineurin-like_PHP"/>
</dbReference>
<sequence>MPNPNRETLAIVISDVHLGDLYCKLGDFELFLTRLYQKIQDGGLPYLKMVILLGDFFDIIMNSFWDLCNNQKYLRIYEILQNINDHDILIVFVLGNHEIYTTGFYNIFFKSRKKEFLNRMRENGFYFSFLNEDVIAHYLLLCRNGQDALTLSLYDSIENIVFNENNELELTDTYYILSNEAFFNNSYYFMTHGYQFENWNTHHIITAPWWKGFMRYDEDVKRDINRFWHELRTQRDSFKSESLLRYMKSRGIRTNHLQSGNIKKFIRHEIYERNQRFYDNAVKLLKNNGINMITHVVFGHTHDALQVKDGDLLLMNIGCWLQNRQTQIIEILVDGNYAIRKI</sequence>
<dbReference type="Pfam" id="PF00149">
    <property type="entry name" value="Metallophos"/>
    <property type="match status" value="1"/>
</dbReference>
<accession>A0A0F9FRB5</accession>
<evidence type="ECO:0000259" key="1">
    <source>
        <dbReference type="Pfam" id="PF00149"/>
    </source>
</evidence>
<protein>
    <recommendedName>
        <fullName evidence="1">Calcineurin-like phosphoesterase domain-containing protein</fullName>
    </recommendedName>
</protein>